<dbReference type="OrthoDB" id="3251235at2759"/>
<dbReference type="EMBL" id="KQ086306">
    <property type="protein sequence ID" value="KLO05451.1"/>
    <property type="molecule type" value="Genomic_DNA"/>
</dbReference>
<dbReference type="Pfam" id="PF20231">
    <property type="entry name" value="DUF6589"/>
    <property type="match status" value="1"/>
</dbReference>
<dbReference type="Proteomes" id="UP000053477">
    <property type="component" value="Unassembled WGS sequence"/>
</dbReference>
<accession>A0A0H2RKX6</accession>
<reference evidence="2 3" key="1">
    <citation type="submission" date="2015-04" db="EMBL/GenBank/DDBJ databases">
        <title>Complete genome sequence of Schizopora paradoxa KUC8140, a cosmopolitan wood degrader in East Asia.</title>
        <authorList>
            <consortium name="DOE Joint Genome Institute"/>
            <person name="Min B."/>
            <person name="Park H."/>
            <person name="Jang Y."/>
            <person name="Kim J.-J."/>
            <person name="Kim K.H."/>
            <person name="Pangilinan J."/>
            <person name="Lipzen A."/>
            <person name="Riley R."/>
            <person name="Grigoriev I.V."/>
            <person name="Spatafora J.W."/>
            <person name="Choi I.-G."/>
        </authorList>
    </citation>
    <scope>NUCLEOTIDE SEQUENCE [LARGE SCALE GENOMIC DNA]</scope>
    <source>
        <strain evidence="2 3">KUC8140</strain>
    </source>
</reference>
<dbReference type="AlphaFoldDB" id="A0A0H2RKX6"/>
<dbReference type="STRING" id="27342.A0A0H2RKX6"/>
<feature type="domain" description="DUF6589" evidence="1">
    <location>
        <begin position="302"/>
        <end position="717"/>
    </location>
</feature>
<name>A0A0H2RKX6_9AGAM</name>
<dbReference type="InParanoid" id="A0A0H2RKX6"/>
<evidence type="ECO:0000259" key="1">
    <source>
        <dbReference type="Pfam" id="PF20231"/>
    </source>
</evidence>
<sequence>MKDSIWEKDIHLRVKRVLEAMKAEQINVAIFLDALSWGTDECHEDKDIKYARTTLLSYYNLRSIIDRWWKPPRSPNSNKSRSQGARKVLEEFAQDCIIDIHARELHLVGQRILKVPTGDKEEPAVMNTDLSLVMREMKVLSPTLWNILYHAARSPKQLKRGIKRKPDMTISTAIAMLAYSRNQTYNLFQKSFGIFFKFRGLTIRGFDALHRVGLTASSTWALRFVKSVSTSAMNAAAHAAQNFRTILLHDNLELYTQAFSQRLGNQSHLDSGAAGTLIAHQSNQPLPPSVAPKLKAQREFGRQNPITAKQIFDREVEASRQLRPFVRHEILRVLMDSPDFDLASYPHRKDPAMDAPDGIRVLPVNKGCVTQQYILETQHVSAATIEGNDTILHEWFRQLRMASPADNKLMGLERIVHFVGDQLTIDRIRSIFRNRAGDYNSFDRMDYMQLNFGWFHLMLTYLSSLHDQYIGTSSGRGLQQAFDLLRRKGLNKVTTKGTFYHHMREAVIHVTTAHLRVCWMHAAGVKSLKELRTKSPQELLLLSDRILNEYASSAAINSIDKLPGDEQDHIKRQMLMWNRDAINFVILDRAIREGDVGIMEHMLPALLFRFLGGRNSKYTLEILELLQCLEIEYPDELKHAVTDFCWLGNFKGKRDTHVPLDMAQEHNIKDIKSTFRPDGPSNKWRQFREWGPAIAYLRRQNDSMEGFFSTRSRGRKHGIPSAEKDIKKLVDSYISSRVYDSIPKRAFEEVDTARDLVTDGFVNMQLGTTIKKWAERRNFKRRTDEEYDLFEGN</sequence>
<evidence type="ECO:0000313" key="2">
    <source>
        <dbReference type="EMBL" id="KLO05451.1"/>
    </source>
</evidence>
<evidence type="ECO:0000313" key="3">
    <source>
        <dbReference type="Proteomes" id="UP000053477"/>
    </source>
</evidence>
<proteinExistence type="predicted"/>
<dbReference type="InterPro" id="IPR046496">
    <property type="entry name" value="DUF6589"/>
</dbReference>
<protein>
    <recommendedName>
        <fullName evidence="1">DUF6589 domain-containing protein</fullName>
    </recommendedName>
</protein>
<organism evidence="2 3">
    <name type="scientific">Schizopora paradoxa</name>
    <dbReference type="NCBI Taxonomy" id="27342"/>
    <lineage>
        <taxon>Eukaryota</taxon>
        <taxon>Fungi</taxon>
        <taxon>Dikarya</taxon>
        <taxon>Basidiomycota</taxon>
        <taxon>Agaricomycotina</taxon>
        <taxon>Agaricomycetes</taxon>
        <taxon>Hymenochaetales</taxon>
        <taxon>Schizoporaceae</taxon>
        <taxon>Schizopora</taxon>
    </lineage>
</organism>
<gene>
    <name evidence="2" type="ORF">SCHPADRAFT_839364</name>
</gene>
<keyword evidence="3" id="KW-1185">Reference proteome</keyword>